<dbReference type="Pfam" id="PF00225">
    <property type="entry name" value="Kinesin"/>
    <property type="match status" value="1"/>
</dbReference>
<dbReference type="GO" id="GO:0005524">
    <property type="term" value="F:ATP binding"/>
    <property type="evidence" value="ECO:0007669"/>
    <property type="project" value="UniProtKB-KW"/>
</dbReference>
<dbReference type="InterPro" id="IPR027417">
    <property type="entry name" value="P-loop_NTPase"/>
</dbReference>
<comment type="subcellular location">
    <subcellularLocation>
        <location evidence="1">Cytoplasm</location>
        <location evidence="1">Cytoskeleton</location>
    </subcellularLocation>
</comment>
<accession>A0AA36MAK8</accession>
<dbReference type="EMBL" id="CATQJL010000305">
    <property type="protein sequence ID" value="CAJ0603438.1"/>
    <property type="molecule type" value="Genomic_DNA"/>
</dbReference>
<evidence type="ECO:0000256" key="5">
    <source>
        <dbReference type="ARBA" id="ARBA00022840"/>
    </source>
</evidence>
<dbReference type="SUPFAM" id="SSF52540">
    <property type="entry name" value="P-loop containing nucleoside triphosphate hydrolases"/>
    <property type="match status" value="1"/>
</dbReference>
<dbReference type="SMART" id="SM00129">
    <property type="entry name" value="KISc"/>
    <property type="match status" value="1"/>
</dbReference>
<comment type="similarity">
    <text evidence="8">Belongs to the TRAFAC class myosin-kinesin ATPase superfamily. Kinesin family.</text>
</comment>
<dbReference type="GO" id="GO:0005874">
    <property type="term" value="C:microtubule"/>
    <property type="evidence" value="ECO:0007669"/>
    <property type="project" value="UniProtKB-KW"/>
</dbReference>
<evidence type="ECO:0000256" key="8">
    <source>
        <dbReference type="PROSITE-ProRule" id="PRU00283"/>
    </source>
</evidence>
<evidence type="ECO:0000259" key="9">
    <source>
        <dbReference type="PROSITE" id="PS50067"/>
    </source>
</evidence>
<evidence type="ECO:0000256" key="2">
    <source>
        <dbReference type="ARBA" id="ARBA00022490"/>
    </source>
</evidence>
<dbReference type="PROSITE" id="PS50067">
    <property type="entry name" value="KINESIN_MOTOR_2"/>
    <property type="match status" value="1"/>
</dbReference>
<dbReference type="GO" id="GO:0003777">
    <property type="term" value="F:microtubule motor activity"/>
    <property type="evidence" value="ECO:0007669"/>
    <property type="project" value="InterPro"/>
</dbReference>
<keyword evidence="11" id="KW-1185">Reference proteome</keyword>
<keyword evidence="5" id="KW-0067">ATP-binding</keyword>
<proteinExistence type="inferred from homology"/>
<organism evidence="10 11">
    <name type="scientific">Cylicocyclus nassatus</name>
    <name type="common">Nematode worm</name>
    <dbReference type="NCBI Taxonomy" id="53992"/>
    <lineage>
        <taxon>Eukaryota</taxon>
        <taxon>Metazoa</taxon>
        <taxon>Ecdysozoa</taxon>
        <taxon>Nematoda</taxon>
        <taxon>Chromadorea</taxon>
        <taxon>Rhabditida</taxon>
        <taxon>Rhabditina</taxon>
        <taxon>Rhabditomorpha</taxon>
        <taxon>Strongyloidea</taxon>
        <taxon>Strongylidae</taxon>
        <taxon>Cylicocyclus</taxon>
    </lineage>
</organism>
<dbReference type="GO" id="GO:0007018">
    <property type="term" value="P:microtubule-based movement"/>
    <property type="evidence" value="ECO:0007669"/>
    <property type="project" value="InterPro"/>
</dbReference>
<evidence type="ECO:0000256" key="7">
    <source>
        <dbReference type="ARBA" id="ARBA00023212"/>
    </source>
</evidence>
<keyword evidence="7" id="KW-0206">Cytoskeleton</keyword>
<evidence type="ECO:0000256" key="4">
    <source>
        <dbReference type="ARBA" id="ARBA00022741"/>
    </source>
</evidence>
<gene>
    <name evidence="10" type="ORF">CYNAS_LOCUS15421</name>
</gene>
<comment type="caution">
    <text evidence="8">Lacks conserved residue(s) required for the propagation of feature annotation.</text>
</comment>
<dbReference type="Proteomes" id="UP001176961">
    <property type="component" value="Unassembled WGS sequence"/>
</dbReference>
<keyword evidence="4" id="KW-0547">Nucleotide-binding</keyword>
<reference evidence="10" key="1">
    <citation type="submission" date="2023-07" db="EMBL/GenBank/DDBJ databases">
        <authorList>
            <consortium name="CYATHOMIX"/>
        </authorList>
    </citation>
    <scope>NUCLEOTIDE SEQUENCE</scope>
    <source>
        <strain evidence="10">N/A</strain>
    </source>
</reference>
<evidence type="ECO:0000313" key="11">
    <source>
        <dbReference type="Proteomes" id="UP001176961"/>
    </source>
</evidence>
<sequence>MLKWRAIVDRYSNLNPSVWNVSAMFADQMLSLKKLNWPINDRHVCGRYSVWQSKTHTMSGDFTGENQKCASGIYAMTAATFFEIYGGKVFDLLKQKALLRVLEDGKKEVQVVGLKEVPVKCENDVLDLIRQGTDMRTAGATSANSNSSRSHAVFQIVSRRGNKLWGKFSLIDLAGNQRG</sequence>
<dbReference type="InterPro" id="IPR036961">
    <property type="entry name" value="Kinesin_motor_dom_sf"/>
</dbReference>
<evidence type="ECO:0000256" key="3">
    <source>
        <dbReference type="ARBA" id="ARBA00022701"/>
    </source>
</evidence>
<dbReference type="PRINTS" id="PR00380">
    <property type="entry name" value="KINESINHEAVY"/>
</dbReference>
<dbReference type="InterPro" id="IPR027640">
    <property type="entry name" value="Kinesin-like_fam"/>
</dbReference>
<name>A0AA36MAK8_CYLNA</name>
<dbReference type="GO" id="GO:0007019">
    <property type="term" value="P:microtubule depolymerization"/>
    <property type="evidence" value="ECO:0007669"/>
    <property type="project" value="TreeGrafter"/>
</dbReference>
<dbReference type="GO" id="GO:0008017">
    <property type="term" value="F:microtubule binding"/>
    <property type="evidence" value="ECO:0007669"/>
    <property type="project" value="InterPro"/>
</dbReference>
<feature type="domain" description="Kinesin motor" evidence="9">
    <location>
        <begin position="1"/>
        <end position="179"/>
    </location>
</feature>
<dbReference type="PANTHER" id="PTHR47971">
    <property type="entry name" value="KINESIN-RELATED PROTEIN 6"/>
    <property type="match status" value="1"/>
</dbReference>
<dbReference type="AlphaFoldDB" id="A0AA36MAK8"/>
<comment type="caution">
    <text evidence="10">The sequence shown here is derived from an EMBL/GenBank/DDBJ whole genome shotgun (WGS) entry which is preliminary data.</text>
</comment>
<dbReference type="PANTHER" id="PTHR47971:SF8">
    <property type="entry name" value="KINESIN-LIKE PROTEIN"/>
    <property type="match status" value="1"/>
</dbReference>
<evidence type="ECO:0000256" key="1">
    <source>
        <dbReference type="ARBA" id="ARBA00004245"/>
    </source>
</evidence>
<keyword evidence="6" id="KW-0505">Motor protein</keyword>
<dbReference type="InterPro" id="IPR001752">
    <property type="entry name" value="Kinesin_motor_dom"/>
</dbReference>
<evidence type="ECO:0000256" key="6">
    <source>
        <dbReference type="ARBA" id="ARBA00023175"/>
    </source>
</evidence>
<evidence type="ECO:0000313" key="10">
    <source>
        <dbReference type="EMBL" id="CAJ0603438.1"/>
    </source>
</evidence>
<keyword evidence="2" id="KW-0963">Cytoplasm</keyword>
<keyword evidence="3" id="KW-0493">Microtubule</keyword>
<dbReference type="Gene3D" id="3.40.850.10">
    <property type="entry name" value="Kinesin motor domain"/>
    <property type="match status" value="1"/>
</dbReference>
<protein>
    <recommendedName>
        <fullName evidence="9">Kinesin motor domain-containing protein</fullName>
    </recommendedName>
</protein>